<dbReference type="EMBL" id="CP137640">
    <property type="protein sequence ID" value="WVX82269.1"/>
    <property type="molecule type" value="Genomic_DNA"/>
</dbReference>
<keyword evidence="3 5" id="KW-0560">Oxidoreductase</keyword>
<comment type="similarity">
    <text evidence="1 5">Belongs to the D-isomer specific 2-hydroxyacid dehydrogenase family.</text>
</comment>
<dbReference type="Pfam" id="PF02826">
    <property type="entry name" value="2-Hacid_dh_C"/>
    <property type="match status" value="1"/>
</dbReference>
<dbReference type="SUPFAM" id="SSF51735">
    <property type="entry name" value="NAD(P)-binding Rossmann-fold domains"/>
    <property type="match status" value="1"/>
</dbReference>
<dbReference type="InterPro" id="IPR029753">
    <property type="entry name" value="D-isomer_DH_CS"/>
</dbReference>
<dbReference type="InterPro" id="IPR050857">
    <property type="entry name" value="D-2-hydroxyacid_DH"/>
</dbReference>
<organism evidence="8 9">
    <name type="scientific">Niallia oryzisoli</name>
    <dbReference type="NCBI Taxonomy" id="1737571"/>
    <lineage>
        <taxon>Bacteria</taxon>
        <taxon>Bacillati</taxon>
        <taxon>Bacillota</taxon>
        <taxon>Bacilli</taxon>
        <taxon>Bacillales</taxon>
        <taxon>Bacillaceae</taxon>
        <taxon>Niallia</taxon>
    </lineage>
</organism>
<dbReference type="PROSITE" id="PS00065">
    <property type="entry name" value="D_2_HYDROXYACID_DH_1"/>
    <property type="match status" value="1"/>
</dbReference>
<dbReference type="PROSITE" id="PS00671">
    <property type="entry name" value="D_2_HYDROXYACID_DH_3"/>
    <property type="match status" value="1"/>
</dbReference>
<dbReference type="InterPro" id="IPR006140">
    <property type="entry name" value="D-isomer_DH_NAD-bd"/>
</dbReference>
<dbReference type="InterPro" id="IPR036291">
    <property type="entry name" value="NAD(P)-bd_dom_sf"/>
</dbReference>
<evidence type="ECO:0000256" key="5">
    <source>
        <dbReference type="RuleBase" id="RU003719"/>
    </source>
</evidence>
<evidence type="ECO:0000259" key="7">
    <source>
        <dbReference type="Pfam" id="PF02826"/>
    </source>
</evidence>
<evidence type="ECO:0000256" key="4">
    <source>
        <dbReference type="ARBA" id="ARBA00023027"/>
    </source>
</evidence>
<protein>
    <submittedName>
        <fullName evidence="8">Phosphoglycerate dehydrogenase</fullName>
    </submittedName>
</protein>
<dbReference type="InterPro" id="IPR029752">
    <property type="entry name" value="D-isomer_DH_CS1"/>
</dbReference>
<sequence length="308" mass="34087">MVKVLVTPRSFGKHSDEAKELLEAKGIEVVINPYGRILTEEEMKKEIVDVDGIIVGVDPLNADILSHAKNLKAISKYGVGTDNIDLNYCKEHSIEVSITRNANSDSVADFAFTLMLSVARRVVEVDRACRQLDWGKKTSMEMFRKTLGVVGTGAIGKGVIKRAKGFEMDILAYDLYKDEAFAKEYGVKYVELDELIQKSDFISLHLPATEETHDMIGPREFGMMKDTAVLVNTARGELVDEDALFDALKNKKIWGAGLDVFKKEPPENMGLLELDNIIIGAHSGASTFEAVNNMSRMAAENILKNLLS</sequence>
<accession>A0ABZ2CER7</accession>
<proteinExistence type="inferred from homology"/>
<feature type="domain" description="D-isomer specific 2-hydroxyacid dehydrogenase catalytic" evidence="6">
    <location>
        <begin position="15"/>
        <end position="304"/>
    </location>
</feature>
<dbReference type="PROSITE" id="PS00670">
    <property type="entry name" value="D_2_HYDROXYACID_DH_2"/>
    <property type="match status" value="1"/>
</dbReference>
<dbReference type="RefSeq" id="WP_338451173.1">
    <property type="nucleotide sequence ID" value="NZ_CP137640.1"/>
</dbReference>
<keyword evidence="2" id="KW-0028">Amino-acid biosynthesis</keyword>
<evidence type="ECO:0000256" key="1">
    <source>
        <dbReference type="ARBA" id="ARBA00005854"/>
    </source>
</evidence>
<keyword evidence="9" id="KW-1185">Reference proteome</keyword>
<feature type="domain" description="D-isomer specific 2-hydroxyacid dehydrogenase NAD-binding" evidence="7">
    <location>
        <begin position="112"/>
        <end position="284"/>
    </location>
</feature>
<dbReference type="SUPFAM" id="SSF52283">
    <property type="entry name" value="Formate/glycerate dehydrogenase catalytic domain-like"/>
    <property type="match status" value="1"/>
</dbReference>
<dbReference type="Gene3D" id="3.40.50.720">
    <property type="entry name" value="NAD(P)-binding Rossmann-like Domain"/>
    <property type="match status" value="2"/>
</dbReference>
<evidence type="ECO:0000256" key="2">
    <source>
        <dbReference type="ARBA" id="ARBA00022605"/>
    </source>
</evidence>
<dbReference type="PANTHER" id="PTHR42789:SF1">
    <property type="entry name" value="D-ISOMER SPECIFIC 2-HYDROXYACID DEHYDROGENASE FAMILY PROTEIN (AFU_ORTHOLOGUE AFUA_6G10090)"/>
    <property type="match status" value="1"/>
</dbReference>
<dbReference type="Proteomes" id="UP001357223">
    <property type="component" value="Chromosome"/>
</dbReference>
<name>A0ABZ2CER7_9BACI</name>
<evidence type="ECO:0000259" key="6">
    <source>
        <dbReference type="Pfam" id="PF00389"/>
    </source>
</evidence>
<evidence type="ECO:0000313" key="9">
    <source>
        <dbReference type="Proteomes" id="UP001357223"/>
    </source>
</evidence>
<dbReference type="InterPro" id="IPR006139">
    <property type="entry name" value="D-isomer_2_OHA_DH_cat_dom"/>
</dbReference>
<evidence type="ECO:0000313" key="8">
    <source>
        <dbReference type="EMBL" id="WVX82269.1"/>
    </source>
</evidence>
<keyword evidence="4" id="KW-0520">NAD</keyword>
<dbReference type="CDD" id="cd12172">
    <property type="entry name" value="PGDH_like_2"/>
    <property type="match status" value="1"/>
</dbReference>
<evidence type="ECO:0000256" key="3">
    <source>
        <dbReference type="ARBA" id="ARBA00023002"/>
    </source>
</evidence>
<reference evidence="8 9" key="1">
    <citation type="submission" date="2023-10" db="EMBL/GenBank/DDBJ databases">
        <title>Niallia locisalis sp.nov. isolated from a salt pond sample.</title>
        <authorList>
            <person name="Li X.-J."/>
            <person name="Dong L."/>
        </authorList>
    </citation>
    <scope>NUCLEOTIDE SEQUENCE [LARGE SCALE GENOMIC DNA]</scope>
    <source>
        <strain evidence="8 9">DSM 29761</strain>
    </source>
</reference>
<dbReference type="Pfam" id="PF00389">
    <property type="entry name" value="2-Hacid_dh"/>
    <property type="match status" value="1"/>
</dbReference>
<dbReference type="PANTHER" id="PTHR42789">
    <property type="entry name" value="D-ISOMER SPECIFIC 2-HYDROXYACID DEHYDROGENASE FAMILY PROTEIN (AFU_ORTHOLOGUE AFUA_6G10090)"/>
    <property type="match status" value="1"/>
</dbReference>
<gene>
    <name evidence="8" type="ORF">R4Z09_04510</name>
</gene>